<evidence type="ECO:0000256" key="1">
    <source>
        <dbReference type="ARBA" id="ARBA00022603"/>
    </source>
</evidence>
<dbReference type="Proteomes" id="UP000029661">
    <property type="component" value="Chromosome"/>
</dbReference>
<evidence type="ECO:0000313" key="9">
    <source>
        <dbReference type="Proteomes" id="UP000062768"/>
    </source>
</evidence>
<evidence type="ECO:0000313" key="8">
    <source>
        <dbReference type="Proteomes" id="UP000029661"/>
    </source>
</evidence>
<dbReference type="CDD" id="cd02440">
    <property type="entry name" value="AdoMet_MTases"/>
    <property type="match status" value="1"/>
</dbReference>
<dbReference type="NCBIfam" id="NF011529">
    <property type="entry name" value="PRK14968.1-3"/>
    <property type="match status" value="1"/>
</dbReference>
<reference evidence="7" key="2">
    <citation type="submission" date="2014-09" db="EMBL/GenBank/DDBJ databases">
        <authorList>
            <person name="Bishop-Lilly K.A."/>
            <person name="Broomall S.M."/>
            <person name="Chain P.S."/>
            <person name="Chertkov O."/>
            <person name="Coyne S.R."/>
            <person name="Daligault H.E."/>
            <person name="Davenport K.W."/>
            <person name="Erkkila T."/>
            <person name="Frey K.G."/>
            <person name="Gibbons H.S."/>
            <person name="Gu W."/>
            <person name="Jaissle J."/>
            <person name="Johnson S.L."/>
            <person name="Koroleva G.I."/>
            <person name="Ladner J.T."/>
            <person name="Lo C.-C."/>
            <person name="Minogue T.D."/>
            <person name="Munk C."/>
            <person name="Palacios G.F."/>
            <person name="Redden C.L."/>
            <person name="Rosenzweig C.N."/>
            <person name="Scholz M.B."/>
            <person name="Teshima H."/>
            <person name="Xu Y."/>
        </authorList>
    </citation>
    <scope>NUCLEOTIDE SEQUENCE</scope>
    <source>
        <strain evidence="7">Mb9</strain>
    </source>
</reference>
<dbReference type="GeneID" id="26740547"/>
<dbReference type="KEGG" id="mfc:BRM9_2279"/>
<feature type="domain" description="Methyltransferase small" evidence="4">
    <location>
        <begin position="22"/>
        <end position="111"/>
    </location>
</feature>
<dbReference type="Gene3D" id="3.40.50.150">
    <property type="entry name" value="Vaccinia Virus protein VP39"/>
    <property type="match status" value="1"/>
</dbReference>
<dbReference type="GO" id="GO:0008757">
    <property type="term" value="F:S-adenosylmethionine-dependent methyltransferase activity"/>
    <property type="evidence" value="ECO:0007669"/>
    <property type="project" value="TreeGrafter"/>
</dbReference>
<dbReference type="PATRIC" id="fig|2162.10.peg.2387"/>
<dbReference type="SUPFAM" id="SSF53335">
    <property type="entry name" value="S-adenosyl-L-methionine-dependent methyltransferases"/>
    <property type="match status" value="1"/>
</dbReference>
<dbReference type="GO" id="GO:0032259">
    <property type="term" value="P:methylation"/>
    <property type="evidence" value="ECO:0007669"/>
    <property type="project" value="UniProtKB-KW"/>
</dbReference>
<dbReference type="InterPro" id="IPR029063">
    <property type="entry name" value="SAM-dependent_MTases_sf"/>
</dbReference>
<keyword evidence="9" id="KW-1185">Reference proteome</keyword>
<dbReference type="InterPro" id="IPR007848">
    <property type="entry name" value="Small_mtfrase_dom"/>
</dbReference>
<evidence type="ECO:0000256" key="3">
    <source>
        <dbReference type="ARBA" id="ARBA00022691"/>
    </source>
</evidence>
<dbReference type="EMBL" id="LN734822">
    <property type="protein sequence ID" value="CEL25928.1"/>
    <property type="molecule type" value="Genomic_DNA"/>
</dbReference>
<dbReference type="AlphaFoldDB" id="A0A089ZVV2"/>
<dbReference type="GO" id="GO:0008276">
    <property type="term" value="F:protein methyltransferase activity"/>
    <property type="evidence" value="ECO:0007669"/>
    <property type="project" value="TreeGrafter"/>
</dbReference>
<accession>A0A089ZVV2</accession>
<dbReference type="RefSeq" id="WP_048073865.1">
    <property type="nucleotide sequence ID" value="NZ_CP006933.1"/>
</dbReference>
<dbReference type="NCBIfam" id="TIGR00537">
    <property type="entry name" value="hemK_rel_arch"/>
    <property type="match status" value="1"/>
</dbReference>
<evidence type="ECO:0000259" key="4">
    <source>
        <dbReference type="Pfam" id="PF05175"/>
    </source>
</evidence>
<reference evidence="5" key="1">
    <citation type="submission" date="2013-12" db="EMBL/GenBank/DDBJ databases">
        <title>The complete genome sequence of Methanobacterium sp. BRM9.</title>
        <authorList>
            <consortium name="Pastoral Greenhouse Gas Research Consortium"/>
            <person name="Kelly W.J."/>
            <person name="Leahy S.C."/>
            <person name="Perry R."/>
            <person name="Li D."/>
            <person name="Altermann E."/>
            <person name="Lambie S.C."/>
            <person name="Attwood G.T."/>
        </authorList>
    </citation>
    <scope>NUCLEOTIDE SEQUENCE [LARGE SCALE GENOMIC DNA]</scope>
    <source>
        <strain evidence="5">BRM9</strain>
    </source>
</reference>
<evidence type="ECO:0000313" key="5">
    <source>
        <dbReference type="EMBL" id="AIS33079.1"/>
    </source>
</evidence>
<dbReference type="STRING" id="2162.BRM9_2279"/>
<sequence>MLDYNGIHYQTHPEVYEPAEDTFLFAENLQVKRRDRVLEIGTGTGIIALIVARKCRTVTATDVNPHAIDCALKNIINNKTYNVELKRGNLFEPVKGEKYDLILFNTPYLPTSEEERVEDELEAAWDGGEDGRKIIDQFLELLPHHLNPGGRVQLVQSSLSDIDKTLEKLGEMGLEASVTAREKCFFEEVVVITGKLEPKT</sequence>
<dbReference type="OrthoDB" id="27149at2157"/>
<keyword evidence="1 5" id="KW-0489">Methyltransferase</keyword>
<dbReference type="Pfam" id="PF05175">
    <property type="entry name" value="MTS"/>
    <property type="match status" value="1"/>
</dbReference>
<dbReference type="KEGG" id="mfi:DSM1535_1213"/>
<evidence type="ECO:0000256" key="2">
    <source>
        <dbReference type="ARBA" id="ARBA00022679"/>
    </source>
</evidence>
<evidence type="ECO:0000313" key="7">
    <source>
        <dbReference type="EMBL" id="CEL25928.1"/>
    </source>
</evidence>
<protein>
    <submittedName>
        <fullName evidence="6">Methylase</fullName>
    </submittedName>
    <submittedName>
        <fullName evidence="5">SAM-dependent methyltransferase HemK-related protein</fullName>
    </submittedName>
</protein>
<dbReference type="PANTHER" id="PTHR45875">
    <property type="entry name" value="METHYLTRANSFERASE N6AMT1"/>
    <property type="match status" value="1"/>
</dbReference>
<dbReference type="EMBL" id="CP006933">
    <property type="protein sequence ID" value="AIS33079.1"/>
    <property type="molecule type" value="Genomic_DNA"/>
</dbReference>
<dbReference type="GO" id="GO:0035657">
    <property type="term" value="C:eRF1 methyltransferase complex"/>
    <property type="evidence" value="ECO:0007669"/>
    <property type="project" value="TreeGrafter"/>
</dbReference>
<dbReference type="InterPro" id="IPR052190">
    <property type="entry name" value="Euk-Arch_PrmC-MTase"/>
</dbReference>
<gene>
    <name evidence="5" type="ORF">BRM9_2279</name>
    <name evidence="6" type="ORF">DSM1535_1213</name>
    <name evidence="7" type="ORF">MB9_2317</name>
</gene>
<dbReference type="InterPro" id="IPR004557">
    <property type="entry name" value="PrmC-related"/>
</dbReference>
<evidence type="ECO:0000313" key="6">
    <source>
        <dbReference type="EMBL" id="CEA13550.1"/>
    </source>
</evidence>
<keyword evidence="3" id="KW-0949">S-adenosyl-L-methionine</keyword>
<dbReference type="EMBL" id="LN515531">
    <property type="protein sequence ID" value="CEA13550.1"/>
    <property type="molecule type" value="Genomic_DNA"/>
</dbReference>
<dbReference type="PANTHER" id="PTHR45875:SF1">
    <property type="entry name" value="METHYLTRANSFERASE N6AMT1"/>
    <property type="match status" value="1"/>
</dbReference>
<proteinExistence type="predicted"/>
<dbReference type="Proteomes" id="UP000062768">
    <property type="component" value="Chromosome I"/>
</dbReference>
<organism evidence="5 8">
    <name type="scientific">Methanobacterium formicicum</name>
    <dbReference type="NCBI Taxonomy" id="2162"/>
    <lineage>
        <taxon>Archaea</taxon>
        <taxon>Methanobacteriati</taxon>
        <taxon>Methanobacteriota</taxon>
        <taxon>Methanomada group</taxon>
        <taxon>Methanobacteria</taxon>
        <taxon>Methanobacteriales</taxon>
        <taxon>Methanobacteriaceae</taxon>
        <taxon>Methanobacterium</taxon>
    </lineage>
</organism>
<name>A0A089ZVV2_METFO</name>
<keyword evidence="2 5" id="KW-0808">Transferase</keyword>